<reference evidence="7" key="1">
    <citation type="submission" date="2019-08" db="EMBL/GenBank/DDBJ databases">
        <authorList>
            <person name="Kucharzyk K."/>
            <person name="Murdoch R.W."/>
            <person name="Higgins S."/>
            <person name="Loffler F."/>
        </authorList>
    </citation>
    <scope>NUCLEOTIDE SEQUENCE</scope>
</reference>
<dbReference type="Pfam" id="PF03601">
    <property type="entry name" value="Cons_hypoth698"/>
    <property type="match status" value="1"/>
</dbReference>
<gene>
    <name evidence="7" type="ORF">SDC9_17143</name>
</gene>
<evidence type="ECO:0000256" key="3">
    <source>
        <dbReference type="ARBA" id="ARBA00022692"/>
    </source>
</evidence>
<feature type="transmembrane region" description="Helical" evidence="6">
    <location>
        <begin position="134"/>
        <end position="154"/>
    </location>
</feature>
<keyword evidence="2" id="KW-1003">Cell membrane</keyword>
<dbReference type="AlphaFoldDB" id="A0A644TWK3"/>
<dbReference type="PANTHER" id="PTHR30106">
    <property type="entry name" value="INNER MEMBRANE PROTEIN YEIH-RELATED"/>
    <property type="match status" value="1"/>
</dbReference>
<feature type="transmembrane region" description="Helical" evidence="6">
    <location>
        <begin position="423"/>
        <end position="441"/>
    </location>
</feature>
<feature type="transmembrane region" description="Helical" evidence="6">
    <location>
        <begin position="218"/>
        <end position="235"/>
    </location>
</feature>
<keyword evidence="3 6" id="KW-0812">Transmembrane</keyword>
<dbReference type="PANTHER" id="PTHR30106:SF1">
    <property type="entry name" value="UPF0324 MEMBRANE PROTEIN FN0533"/>
    <property type="match status" value="1"/>
</dbReference>
<evidence type="ECO:0000256" key="5">
    <source>
        <dbReference type="ARBA" id="ARBA00023136"/>
    </source>
</evidence>
<evidence type="ECO:0000256" key="6">
    <source>
        <dbReference type="SAM" id="Phobius"/>
    </source>
</evidence>
<evidence type="ECO:0000313" key="7">
    <source>
        <dbReference type="EMBL" id="MPL71368.1"/>
    </source>
</evidence>
<proteinExistence type="predicted"/>
<feature type="transmembrane region" description="Helical" evidence="6">
    <location>
        <begin position="386"/>
        <end position="403"/>
    </location>
</feature>
<accession>A0A644TWK3</accession>
<feature type="transmembrane region" description="Helical" evidence="6">
    <location>
        <begin position="58"/>
        <end position="75"/>
    </location>
</feature>
<organism evidence="7">
    <name type="scientific">bioreactor metagenome</name>
    <dbReference type="NCBI Taxonomy" id="1076179"/>
    <lineage>
        <taxon>unclassified sequences</taxon>
        <taxon>metagenomes</taxon>
        <taxon>ecological metagenomes</taxon>
    </lineage>
</organism>
<dbReference type="InterPro" id="IPR018383">
    <property type="entry name" value="UPF0324_pro"/>
</dbReference>
<feature type="transmembrane region" description="Helical" evidence="6">
    <location>
        <begin position="166"/>
        <end position="185"/>
    </location>
</feature>
<dbReference type="GO" id="GO:0005886">
    <property type="term" value="C:plasma membrane"/>
    <property type="evidence" value="ECO:0007669"/>
    <property type="project" value="UniProtKB-SubCell"/>
</dbReference>
<feature type="transmembrane region" description="Helical" evidence="6">
    <location>
        <begin position="453"/>
        <end position="478"/>
    </location>
</feature>
<evidence type="ECO:0000256" key="4">
    <source>
        <dbReference type="ARBA" id="ARBA00022989"/>
    </source>
</evidence>
<feature type="transmembrane region" description="Helical" evidence="6">
    <location>
        <begin position="247"/>
        <end position="270"/>
    </location>
</feature>
<evidence type="ECO:0000256" key="2">
    <source>
        <dbReference type="ARBA" id="ARBA00022475"/>
    </source>
</evidence>
<evidence type="ECO:0008006" key="8">
    <source>
        <dbReference type="Google" id="ProtNLM"/>
    </source>
</evidence>
<comment type="caution">
    <text evidence="7">The sequence shown here is derived from an EMBL/GenBank/DDBJ whole genome shotgun (WGS) entry which is preliminary data.</text>
</comment>
<sequence>MPYLALATPLVDDSERTCDNRLKWLEKERDKPLGYVSTTKKPTAPSGGWSDLWKQEDYWAMWLGLTIVLLAILLWSTNNHFMNWIVLKIPDYSDYHTGLDYLFTHKNSLLALYLFLLVLCSAAIKVLTGEVKGFLVGFTFLFGLSILVSFLGSWDIMKRYNIETPLLALLAGLLISNFLRIPYWLSTALQTQFYVKFGIVLMGASLPFTLILQAGSTAFAQATIIAVATFLTIYWTGTRFLGLDKRFAATLAAGGSICGVSASIAIGGAVKAEKQHVSIAISLVILFSIVMIFILPLAIKALAILPGPAGAWIGTAEFADAPGMAAAAAINEQAIKTFTLMKVVGRDMFIGIWCFVMALTSITRWEKRYSGTTPNASDIWFRFPKFVLGFIIASIIITILAASTDAVTTKAIDDHVINPIIELRNWAFILTFLSIGLSSRLKELASVGWKPFAAFSAGVLVNIPLGYLLSVVIMGNYWTTIK</sequence>
<name>A0A644TWK3_9ZZZZ</name>
<feature type="transmembrane region" description="Helical" evidence="6">
    <location>
        <begin position="348"/>
        <end position="365"/>
    </location>
</feature>
<feature type="transmembrane region" description="Helical" evidence="6">
    <location>
        <begin position="109"/>
        <end position="128"/>
    </location>
</feature>
<dbReference type="EMBL" id="VSSQ01000059">
    <property type="protein sequence ID" value="MPL71368.1"/>
    <property type="molecule type" value="Genomic_DNA"/>
</dbReference>
<evidence type="ECO:0000256" key="1">
    <source>
        <dbReference type="ARBA" id="ARBA00004651"/>
    </source>
</evidence>
<protein>
    <recommendedName>
        <fullName evidence="8">Sulfate exporter family transporter</fullName>
    </recommendedName>
</protein>
<comment type="subcellular location">
    <subcellularLocation>
        <location evidence="1">Cell membrane</location>
        <topology evidence="1">Multi-pass membrane protein</topology>
    </subcellularLocation>
</comment>
<feature type="transmembrane region" description="Helical" evidence="6">
    <location>
        <begin position="277"/>
        <end position="299"/>
    </location>
</feature>
<keyword evidence="4 6" id="KW-1133">Transmembrane helix</keyword>
<feature type="transmembrane region" description="Helical" evidence="6">
    <location>
        <begin position="191"/>
        <end position="211"/>
    </location>
</feature>
<keyword evidence="5 6" id="KW-0472">Membrane</keyword>